<dbReference type="Proteomes" id="UP001175228">
    <property type="component" value="Unassembled WGS sequence"/>
</dbReference>
<gene>
    <name evidence="2" type="ORF">EDD18DRAFT_1107883</name>
</gene>
<evidence type="ECO:0000313" key="2">
    <source>
        <dbReference type="EMBL" id="KAK0493495.1"/>
    </source>
</evidence>
<organism evidence="2 3">
    <name type="scientific">Armillaria luteobubalina</name>
    <dbReference type="NCBI Taxonomy" id="153913"/>
    <lineage>
        <taxon>Eukaryota</taxon>
        <taxon>Fungi</taxon>
        <taxon>Dikarya</taxon>
        <taxon>Basidiomycota</taxon>
        <taxon>Agaricomycotina</taxon>
        <taxon>Agaricomycetes</taxon>
        <taxon>Agaricomycetidae</taxon>
        <taxon>Agaricales</taxon>
        <taxon>Marasmiineae</taxon>
        <taxon>Physalacriaceae</taxon>
        <taxon>Armillaria</taxon>
    </lineage>
</organism>
<evidence type="ECO:0000313" key="3">
    <source>
        <dbReference type="Proteomes" id="UP001175228"/>
    </source>
</evidence>
<proteinExistence type="predicted"/>
<feature type="compositionally biased region" description="Gly residues" evidence="1">
    <location>
        <begin position="198"/>
        <end position="207"/>
    </location>
</feature>
<dbReference type="EMBL" id="JAUEPU010000024">
    <property type="protein sequence ID" value="KAK0493495.1"/>
    <property type="molecule type" value="Genomic_DNA"/>
</dbReference>
<feature type="region of interest" description="Disordered" evidence="1">
    <location>
        <begin position="1"/>
        <end position="217"/>
    </location>
</feature>
<feature type="compositionally biased region" description="Polar residues" evidence="1">
    <location>
        <begin position="107"/>
        <end position="123"/>
    </location>
</feature>
<sequence>MSRRYNLHGQHGENVPLSDDGSTPPHTPVIGGSPLDSPLTPASDRPSVVQVTGASPTPVLYSQVASSSPVTIKVEESGGLSPVDSPSSTGDGGSDVFYSLPIGGGNSSLPTRNGSNVSSSIGNDGSDVSMGRDDNPNPWIQEMHTGKGREFGAQDTPIRQAESLLTEDQQELLRRRAENVRIHDAPEGGLSGSNIGNSGEGTSSGKGKGVDPGNWGAAYLEHDEADPEEQRHALAFWNSLKLKDARTLQELYDLQAKFNKPDDEPDLISIKIKEPEIDLSSLPVPSQSPVLSPP</sequence>
<comment type="caution">
    <text evidence="2">The sequence shown here is derived from an EMBL/GenBank/DDBJ whole genome shotgun (WGS) entry which is preliminary data.</text>
</comment>
<accession>A0AA39PZR0</accession>
<feature type="compositionally biased region" description="Basic and acidic residues" evidence="1">
    <location>
        <begin position="171"/>
        <end position="186"/>
    </location>
</feature>
<reference evidence="2" key="1">
    <citation type="submission" date="2023-06" db="EMBL/GenBank/DDBJ databases">
        <authorList>
            <consortium name="Lawrence Berkeley National Laboratory"/>
            <person name="Ahrendt S."/>
            <person name="Sahu N."/>
            <person name="Indic B."/>
            <person name="Wong-Bajracharya J."/>
            <person name="Merenyi Z."/>
            <person name="Ke H.-M."/>
            <person name="Monk M."/>
            <person name="Kocsube S."/>
            <person name="Drula E."/>
            <person name="Lipzen A."/>
            <person name="Balint B."/>
            <person name="Henrissat B."/>
            <person name="Andreopoulos B."/>
            <person name="Martin F.M."/>
            <person name="Harder C.B."/>
            <person name="Rigling D."/>
            <person name="Ford K.L."/>
            <person name="Foster G.D."/>
            <person name="Pangilinan J."/>
            <person name="Papanicolaou A."/>
            <person name="Barry K."/>
            <person name="LaButti K."/>
            <person name="Viragh M."/>
            <person name="Koriabine M."/>
            <person name="Yan M."/>
            <person name="Riley R."/>
            <person name="Champramary S."/>
            <person name="Plett K.L."/>
            <person name="Tsai I.J."/>
            <person name="Slot J."/>
            <person name="Sipos G."/>
            <person name="Plett J."/>
            <person name="Nagy L.G."/>
            <person name="Grigoriev I.V."/>
        </authorList>
    </citation>
    <scope>NUCLEOTIDE SEQUENCE</scope>
    <source>
        <strain evidence="2">HWK02</strain>
    </source>
</reference>
<evidence type="ECO:0000256" key="1">
    <source>
        <dbReference type="SAM" id="MobiDB-lite"/>
    </source>
</evidence>
<name>A0AA39PZR0_9AGAR</name>
<dbReference type="AlphaFoldDB" id="A0AA39PZR0"/>
<protein>
    <submittedName>
        <fullName evidence="2">Uncharacterized protein</fullName>
    </submittedName>
</protein>
<keyword evidence="3" id="KW-1185">Reference proteome</keyword>